<dbReference type="PANTHER" id="PTHR42736">
    <property type="entry name" value="PROTEIN-GLUTAMINE GAMMA-GLUTAMYLTRANSFERASE"/>
    <property type="match status" value="1"/>
</dbReference>
<keyword evidence="2" id="KW-0812">Transmembrane</keyword>
<dbReference type="AlphaFoldDB" id="A0A9D7TA08"/>
<name>A0A9D7TA08_9MICO</name>
<dbReference type="Pfam" id="PF11992">
    <property type="entry name" value="TgpA_N"/>
    <property type="match status" value="1"/>
</dbReference>
<feature type="transmembrane region" description="Helical" evidence="2">
    <location>
        <begin position="164"/>
        <end position="182"/>
    </location>
</feature>
<feature type="domain" description="Transglutaminase-like" evidence="3">
    <location>
        <begin position="483"/>
        <end position="552"/>
    </location>
</feature>
<feature type="compositionally biased region" description="Low complexity" evidence="1">
    <location>
        <begin position="558"/>
        <end position="577"/>
    </location>
</feature>
<dbReference type="Gene3D" id="3.10.620.30">
    <property type="match status" value="1"/>
</dbReference>
<evidence type="ECO:0000256" key="1">
    <source>
        <dbReference type="SAM" id="MobiDB-lite"/>
    </source>
</evidence>
<comment type="caution">
    <text evidence="4">The sequence shown here is derived from an EMBL/GenBank/DDBJ whole genome shotgun (WGS) entry which is preliminary data.</text>
</comment>
<feature type="compositionally biased region" description="Basic and acidic residues" evidence="1">
    <location>
        <begin position="579"/>
        <end position="592"/>
    </location>
</feature>
<feature type="transmembrane region" description="Helical" evidence="2">
    <location>
        <begin position="140"/>
        <end position="158"/>
    </location>
</feature>
<gene>
    <name evidence="4" type="ORF">IPP00_15925</name>
</gene>
<dbReference type="InterPro" id="IPR002931">
    <property type="entry name" value="Transglutaminase-like"/>
</dbReference>
<feature type="transmembrane region" description="Helical" evidence="2">
    <location>
        <begin position="35"/>
        <end position="53"/>
    </location>
</feature>
<accession>A0A9D7TA08</accession>
<feature type="transmembrane region" description="Helical" evidence="2">
    <location>
        <begin position="623"/>
        <end position="645"/>
    </location>
</feature>
<sequence>MTRRGANPALAALASLAALLGLTTLVVTQTWYARTIWFVFVAVGIGALIRRFVSRSGWLIVPAQVLGVLLMATWQYAGSTTWWGVPTWSTVGRFTELFTLFGTTVAESSAPLLANVGVEVTLALIGAGLAILVDALAVTRAAPAAAGLPLLTAFLAAAANSGSALPPAYFIIAALAWLLMLGRQAQVGMRGWASAAARPMAPISGAALDSAPELRFGTIARRLGAVGLVAAIALPAVLPHLPPRYLLDGLARSADGAGRGVGKVGFNSTLDVGLSLTSGGTGTILTYRTNAPAAAPLRVLAATAYDGTNWSRPAPTLGRSARLDLADTVVRSERTIVVESNALDPPSLATPQPILSADLSGVSWQVDVATSDVSVQTRPNAYSTTYLEPVLTADLLREGIDGRPGPDRLPANRTMSAALAVDPRSEAAVRALTTTVTAGAATPYDEAVAIQEWLRSKGGFTYSLTLPEAPLVSGVVGDPISAFLQTKTGYCVQFTSAMVMMSRAAGIPARVAIGFLPGSQDGGLWTVTAGDAHSWPELYFPGAGWVRFEPTPSVRTGTAPSWTVPPVTPTPLATSTARSTEDPLDRPDRDAPDDADDTTTARTELDLPILDRVLSWVAQIPHLFLLVVGLVVVATLVLPVTAALLRRVRSRRGGPPNEVIEAHWELFTSELHDLGITTPAGGTLRDSQAHVARAGYLGEPARQSLATVVDTVELARYARPGTSLTVDLEPLTRSVISDVARTRSWRHRARALMLPGDARRWWGRAGASLRSAPRAVRERIRRGRAPTRGGGGGPPGGGAGGEGAGGSSRCQDGSSLPVDDG</sequence>
<keyword evidence="2" id="KW-0472">Membrane</keyword>
<evidence type="ECO:0000259" key="3">
    <source>
        <dbReference type="SMART" id="SM00460"/>
    </source>
</evidence>
<feature type="transmembrane region" description="Helical" evidence="2">
    <location>
        <begin position="58"/>
        <end position="77"/>
    </location>
</feature>
<dbReference type="SMART" id="SM00460">
    <property type="entry name" value="TGc"/>
    <property type="match status" value="1"/>
</dbReference>
<dbReference type="InterPro" id="IPR052901">
    <property type="entry name" value="Bact_TGase-like"/>
</dbReference>
<dbReference type="Proteomes" id="UP000886632">
    <property type="component" value="Unassembled WGS sequence"/>
</dbReference>
<evidence type="ECO:0000256" key="2">
    <source>
        <dbReference type="SAM" id="Phobius"/>
    </source>
</evidence>
<feature type="transmembrane region" description="Helical" evidence="2">
    <location>
        <begin position="223"/>
        <end position="241"/>
    </location>
</feature>
<proteinExistence type="predicted"/>
<dbReference type="PANTHER" id="PTHR42736:SF1">
    <property type="entry name" value="PROTEIN-GLUTAMINE GAMMA-GLUTAMYLTRANSFERASE"/>
    <property type="match status" value="1"/>
</dbReference>
<feature type="compositionally biased region" description="Gly residues" evidence="1">
    <location>
        <begin position="788"/>
        <end position="806"/>
    </location>
</feature>
<dbReference type="Pfam" id="PF01841">
    <property type="entry name" value="Transglut_core"/>
    <property type="match status" value="1"/>
</dbReference>
<keyword evidence="2" id="KW-1133">Transmembrane helix</keyword>
<feature type="region of interest" description="Disordered" evidence="1">
    <location>
        <begin position="772"/>
        <end position="821"/>
    </location>
</feature>
<reference evidence="4" key="1">
    <citation type="submission" date="2020-10" db="EMBL/GenBank/DDBJ databases">
        <title>Connecting structure to function with the recovery of over 1000 high-quality activated sludge metagenome-assembled genomes encoding full-length rRNA genes using long-read sequencing.</title>
        <authorList>
            <person name="Singleton C.M."/>
            <person name="Petriglieri F."/>
            <person name="Kristensen J.M."/>
            <person name="Kirkegaard R.H."/>
            <person name="Michaelsen T.Y."/>
            <person name="Andersen M.H."/>
            <person name="Karst S.M."/>
            <person name="Dueholm M.S."/>
            <person name="Nielsen P.H."/>
            <person name="Albertsen M."/>
        </authorList>
    </citation>
    <scope>NUCLEOTIDE SEQUENCE</scope>
    <source>
        <strain evidence="4">Ribe_18-Q3-R11-54_MAXAC.001</strain>
    </source>
</reference>
<dbReference type="SUPFAM" id="SSF54001">
    <property type="entry name" value="Cysteine proteinases"/>
    <property type="match status" value="1"/>
</dbReference>
<protein>
    <submittedName>
        <fullName evidence="4">Transglutaminase domain-containing protein</fullName>
    </submittedName>
</protein>
<organism evidence="4 5">
    <name type="scientific">Candidatus Phosphoribacter hodrii</name>
    <dbReference type="NCBI Taxonomy" id="2953743"/>
    <lineage>
        <taxon>Bacteria</taxon>
        <taxon>Bacillati</taxon>
        <taxon>Actinomycetota</taxon>
        <taxon>Actinomycetes</taxon>
        <taxon>Micrococcales</taxon>
        <taxon>Dermatophilaceae</taxon>
        <taxon>Candidatus Phosphoribacter</taxon>
    </lineage>
</organism>
<dbReference type="EMBL" id="JADKGK010000026">
    <property type="protein sequence ID" value="MBL0005389.1"/>
    <property type="molecule type" value="Genomic_DNA"/>
</dbReference>
<evidence type="ECO:0000313" key="4">
    <source>
        <dbReference type="EMBL" id="MBL0005389.1"/>
    </source>
</evidence>
<dbReference type="InterPro" id="IPR038765">
    <property type="entry name" value="Papain-like_cys_pep_sf"/>
</dbReference>
<evidence type="ECO:0000313" key="5">
    <source>
        <dbReference type="Proteomes" id="UP000886632"/>
    </source>
</evidence>
<feature type="region of interest" description="Disordered" evidence="1">
    <location>
        <begin position="556"/>
        <end position="600"/>
    </location>
</feature>
<dbReference type="InterPro" id="IPR021878">
    <property type="entry name" value="TgpA_N"/>
</dbReference>
<feature type="transmembrane region" description="Helical" evidence="2">
    <location>
        <begin position="112"/>
        <end position="133"/>
    </location>
</feature>